<dbReference type="Proteomes" id="UP000324222">
    <property type="component" value="Unassembled WGS sequence"/>
</dbReference>
<dbReference type="OrthoDB" id="8400687at2759"/>
<dbReference type="AlphaFoldDB" id="A0A5B7EQ53"/>
<proteinExistence type="predicted"/>
<keyword evidence="1" id="KW-0472">Membrane</keyword>
<keyword evidence="3" id="KW-1185">Reference proteome</keyword>
<evidence type="ECO:0000313" key="2">
    <source>
        <dbReference type="EMBL" id="MPC35418.1"/>
    </source>
</evidence>
<organism evidence="2 3">
    <name type="scientific">Portunus trituberculatus</name>
    <name type="common">Swimming crab</name>
    <name type="synonym">Neptunus trituberculatus</name>
    <dbReference type="NCBI Taxonomy" id="210409"/>
    <lineage>
        <taxon>Eukaryota</taxon>
        <taxon>Metazoa</taxon>
        <taxon>Ecdysozoa</taxon>
        <taxon>Arthropoda</taxon>
        <taxon>Crustacea</taxon>
        <taxon>Multicrustacea</taxon>
        <taxon>Malacostraca</taxon>
        <taxon>Eumalacostraca</taxon>
        <taxon>Eucarida</taxon>
        <taxon>Decapoda</taxon>
        <taxon>Pleocyemata</taxon>
        <taxon>Brachyura</taxon>
        <taxon>Eubrachyura</taxon>
        <taxon>Portunoidea</taxon>
        <taxon>Portunidae</taxon>
        <taxon>Portuninae</taxon>
        <taxon>Portunus</taxon>
    </lineage>
</organism>
<keyword evidence="1" id="KW-1133">Transmembrane helix</keyword>
<keyword evidence="1" id="KW-0812">Transmembrane</keyword>
<dbReference type="EMBL" id="VSRR010003271">
    <property type="protein sequence ID" value="MPC35418.1"/>
    <property type="molecule type" value="Genomic_DNA"/>
</dbReference>
<evidence type="ECO:0000256" key="1">
    <source>
        <dbReference type="SAM" id="Phobius"/>
    </source>
</evidence>
<comment type="caution">
    <text evidence="2">The sequence shown here is derived from an EMBL/GenBank/DDBJ whole genome shotgun (WGS) entry which is preliminary data.</text>
</comment>
<reference evidence="2 3" key="1">
    <citation type="submission" date="2019-05" db="EMBL/GenBank/DDBJ databases">
        <title>Another draft genome of Portunus trituberculatus and its Hox gene families provides insights of decapod evolution.</title>
        <authorList>
            <person name="Jeong J.-H."/>
            <person name="Song I."/>
            <person name="Kim S."/>
            <person name="Choi T."/>
            <person name="Kim D."/>
            <person name="Ryu S."/>
            <person name="Kim W."/>
        </authorList>
    </citation>
    <scope>NUCLEOTIDE SEQUENCE [LARGE SCALE GENOMIC DNA]</scope>
    <source>
        <tissue evidence="2">Muscle</tissue>
    </source>
</reference>
<accession>A0A5B7EQ53</accession>
<protein>
    <submittedName>
        <fullName evidence="2">Uncharacterized protein</fullName>
    </submittedName>
</protein>
<feature type="transmembrane region" description="Helical" evidence="1">
    <location>
        <begin position="80"/>
        <end position="101"/>
    </location>
</feature>
<name>A0A5B7EQ53_PORTR</name>
<sequence length="138" mass="14677">MRPEEVAYRPDWVAACWVDAGARCKQKAEKRHPFRSENVLSHPKVVMAGAARRVSGTGLVAGARGRAANHSGSSSNRRRCGVGVGLTVLWVGLMVGLAQGYPQNGVMGVGLPKVIKCPSSMEISPCTCREMKKGKDSG</sequence>
<gene>
    <name evidence="2" type="ORF">E2C01_028840</name>
</gene>
<evidence type="ECO:0000313" key="3">
    <source>
        <dbReference type="Proteomes" id="UP000324222"/>
    </source>
</evidence>